<dbReference type="PANTHER" id="PTHR22793">
    <property type="entry name" value="MYOCARDIN-RELATED TRANSCRIPTION FACTOR-RELATED"/>
    <property type="match status" value="1"/>
</dbReference>
<gene>
    <name evidence="6" type="ORF">FA10DRAFT_267122</name>
</gene>
<dbReference type="STRING" id="215250.A0A316YNS1"/>
<dbReference type="GeneID" id="37043699"/>
<dbReference type="Gene3D" id="6.10.140.2040">
    <property type="match status" value="2"/>
</dbReference>
<dbReference type="Pfam" id="PF02755">
    <property type="entry name" value="RPEL"/>
    <property type="match status" value="2"/>
</dbReference>
<evidence type="ECO:0000256" key="5">
    <source>
        <dbReference type="SAM" id="MobiDB-lite"/>
    </source>
</evidence>
<dbReference type="PANTHER" id="PTHR22793:SF12">
    <property type="entry name" value="MYOCARDIN-RELATED TRANSCRIPTION FACTOR, ISOFORM H"/>
    <property type="match status" value="1"/>
</dbReference>
<feature type="compositionally biased region" description="Basic and acidic residues" evidence="5">
    <location>
        <begin position="30"/>
        <end position="56"/>
    </location>
</feature>
<dbReference type="RefSeq" id="XP_025377874.1">
    <property type="nucleotide sequence ID" value="XM_025521783.1"/>
</dbReference>
<dbReference type="InParanoid" id="A0A316YNS1"/>
<evidence type="ECO:0000313" key="6">
    <source>
        <dbReference type="EMBL" id="PWN90676.1"/>
    </source>
</evidence>
<evidence type="ECO:0000313" key="7">
    <source>
        <dbReference type="Proteomes" id="UP000245768"/>
    </source>
</evidence>
<dbReference type="EMBL" id="KZ819636">
    <property type="protein sequence ID" value="PWN90676.1"/>
    <property type="molecule type" value="Genomic_DNA"/>
</dbReference>
<keyword evidence="2" id="KW-0677">Repeat</keyword>
<dbReference type="OrthoDB" id="197676at2759"/>
<dbReference type="Proteomes" id="UP000245768">
    <property type="component" value="Unassembled WGS sequence"/>
</dbReference>
<protein>
    <submittedName>
        <fullName evidence="6">RPEL repeat protein</fullName>
    </submittedName>
</protein>
<accession>A0A316YNS1</accession>
<proteinExistence type="predicted"/>
<dbReference type="SMART" id="SM00707">
    <property type="entry name" value="RPEL"/>
    <property type="match status" value="3"/>
</dbReference>
<keyword evidence="7" id="KW-1185">Reference proteome</keyword>
<feature type="repeat" description="RPEL" evidence="4">
    <location>
        <begin position="80"/>
        <end position="105"/>
    </location>
</feature>
<dbReference type="GO" id="GO:0003713">
    <property type="term" value="F:transcription coactivator activity"/>
    <property type="evidence" value="ECO:0007669"/>
    <property type="project" value="TreeGrafter"/>
</dbReference>
<evidence type="ECO:0000256" key="1">
    <source>
        <dbReference type="ARBA" id="ARBA00004123"/>
    </source>
</evidence>
<dbReference type="GO" id="GO:0045944">
    <property type="term" value="P:positive regulation of transcription by RNA polymerase II"/>
    <property type="evidence" value="ECO:0007669"/>
    <property type="project" value="TreeGrafter"/>
</dbReference>
<comment type="subcellular location">
    <subcellularLocation>
        <location evidence="1">Nucleus</location>
    </subcellularLocation>
</comment>
<dbReference type="PROSITE" id="PS51073">
    <property type="entry name" value="RPEL"/>
    <property type="match status" value="1"/>
</dbReference>
<feature type="compositionally biased region" description="Polar residues" evidence="5">
    <location>
        <begin position="1"/>
        <end position="27"/>
    </location>
</feature>
<sequence>MSSIDNETLSKIDTQAASSAAVESSPLSPHHQEEKERLERLLQNRSEAKELEDKNILKPGNVAPSLQAARAELEKRKLEDKLEGRLERRPEKEDLERRGILKDQTVAPALQGKLTELERSQMADKLGKEFASRPDVDELKAKGILKGE</sequence>
<keyword evidence="3" id="KW-0539">Nucleus</keyword>
<name>A0A316YNS1_9BASI</name>
<dbReference type="GO" id="GO:0005634">
    <property type="term" value="C:nucleus"/>
    <property type="evidence" value="ECO:0007669"/>
    <property type="project" value="UniProtKB-SubCell"/>
</dbReference>
<dbReference type="InterPro" id="IPR004018">
    <property type="entry name" value="RPEL_repeat"/>
</dbReference>
<evidence type="ECO:0000256" key="3">
    <source>
        <dbReference type="ARBA" id="ARBA00023242"/>
    </source>
</evidence>
<reference evidence="6 7" key="1">
    <citation type="journal article" date="2018" name="Mol. Biol. Evol.">
        <title>Broad Genomic Sampling Reveals a Smut Pathogenic Ancestry of the Fungal Clade Ustilaginomycotina.</title>
        <authorList>
            <person name="Kijpornyongpan T."/>
            <person name="Mondo S.J."/>
            <person name="Barry K."/>
            <person name="Sandor L."/>
            <person name="Lee J."/>
            <person name="Lipzen A."/>
            <person name="Pangilinan J."/>
            <person name="LaButti K."/>
            <person name="Hainaut M."/>
            <person name="Henrissat B."/>
            <person name="Grigoriev I.V."/>
            <person name="Spatafora J.W."/>
            <person name="Aime M.C."/>
        </authorList>
    </citation>
    <scope>NUCLEOTIDE SEQUENCE [LARGE SCALE GENOMIC DNA]</scope>
    <source>
        <strain evidence="6 7">MCA 4198</strain>
    </source>
</reference>
<dbReference type="InterPro" id="IPR043451">
    <property type="entry name" value="Myocardin-like"/>
</dbReference>
<feature type="region of interest" description="Disordered" evidence="5">
    <location>
        <begin position="1"/>
        <end position="64"/>
    </location>
</feature>
<feature type="region of interest" description="Disordered" evidence="5">
    <location>
        <begin position="81"/>
        <end position="100"/>
    </location>
</feature>
<dbReference type="AlphaFoldDB" id="A0A316YNS1"/>
<evidence type="ECO:0000256" key="2">
    <source>
        <dbReference type="ARBA" id="ARBA00022737"/>
    </source>
</evidence>
<evidence type="ECO:0000256" key="4">
    <source>
        <dbReference type="PROSITE-ProRule" id="PRU00401"/>
    </source>
</evidence>
<organism evidence="6 7">
    <name type="scientific">Acaromyces ingoldii</name>
    <dbReference type="NCBI Taxonomy" id="215250"/>
    <lineage>
        <taxon>Eukaryota</taxon>
        <taxon>Fungi</taxon>
        <taxon>Dikarya</taxon>
        <taxon>Basidiomycota</taxon>
        <taxon>Ustilaginomycotina</taxon>
        <taxon>Exobasidiomycetes</taxon>
        <taxon>Exobasidiales</taxon>
        <taxon>Cryptobasidiaceae</taxon>
        <taxon>Acaromyces</taxon>
    </lineage>
</organism>